<evidence type="ECO:0000256" key="1">
    <source>
        <dbReference type="SAM" id="Phobius"/>
    </source>
</evidence>
<keyword evidence="1" id="KW-0472">Membrane</keyword>
<name>A0ABQ8U370_9EUKA</name>
<reference evidence="2" key="1">
    <citation type="journal article" date="2022" name="bioRxiv">
        <title>Genomics of Preaxostyla Flagellates Illuminates Evolutionary Transitions and the Path Towards Mitochondrial Loss.</title>
        <authorList>
            <person name="Novak L.V.F."/>
            <person name="Treitli S.C."/>
            <person name="Pyrih J."/>
            <person name="Halakuc P."/>
            <person name="Pipaliya S.V."/>
            <person name="Vacek V."/>
            <person name="Brzon O."/>
            <person name="Soukal P."/>
            <person name="Eme L."/>
            <person name="Dacks J.B."/>
            <person name="Karnkowska A."/>
            <person name="Elias M."/>
            <person name="Hampl V."/>
        </authorList>
    </citation>
    <scope>NUCLEOTIDE SEQUENCE</scope>
    <source>
        <strain evidence="2">RCP-MX</strain>
    </source>
</reference>
<keyword evidence="1" id="KW-1133">Transmembrane helix</keyword>
<dbReference type="Proteomes" id="UP001141327">
    <property type="component" value="Unassembled WGS sequence"/>
</dbReference>
<comment type="caution">
    <text evidence="2">The sequence shown here is derived from an EMBL/GenBank/DDBJ whole genome shotgun (WGS) entry which is preliminary data.</text>
</comment>
<keyword evidence="1" id="KW-0812">Transmembrane</keyword>
<sequence>MAEKPAARVVDPKQDSKKAGAASTRASVSLPFLNASIFPAAFGRGAFFSWLIFCFFCIDALSLFEGWKSLITFHRTLALDRHFIRISHPGHFQSVKHLDRNTFFRMQILDQPTHPGPRPSTLVAHRTVLTAQGQSGEFAIQAGIAPKCMGSLA</sequence>
<keyword evidence="3" id="KW-1185">Reference proteome</keyword>
<feature type="transmembrane region" description="Helical" evidence="1">
    <location>
        <begin position="47"/>
        <end position="67"/>
    </location>
</feature>
<dbReference type="EMBL" id="JAPMOS010000325">
    <property type="protein sequence ID" value="KAJ4453038.1"/>
    <property type="molecule type" value="Genomic_DNA"/>
</dbReference>
<evidence type="ECO:0000313" key="3">
    <source>
        <dbReference type="Proteomes" id="UP001141327"/>
    </source>
</evidence>
<protein>
    <submittedName>
        <fullName evidence="2">Uncharacterized protein</fullName>
    </submittedName>
</protein>
<proteinExistence type="predicted"/>
<organism evidence="2 3">
    <name type="scientific">Paratrimastix pyriformis</name>
    <dbReference type="NCBI Taxonomy" id="342808"/>
    <lineage>
        <taxon>Eukaryota</taxon>
        <taxon>Metamonada</taxon>
        <taxon>Preaxostyla</taxon>
        <taxon>Paratrimastigidae</taxon>
        <taxon>Paratrimastix</taxon>
    </lineage>
</organism>
<accession>A0ABQ8U370</accession>
<evidence type="ECO:0000313" key="2">
    <source>
        <dbReference type="EMBL" id="KAJ4453038.1"/>
    </source>
</evidence>
<gene>
    <name evidence="2" type="ORF">PAPYR_12611</name>
</gene>